<gene>
    <name evidence="1" type="ORF">SEA_WEASELS2_129</name>
</gene>
<reference evidence="2" key="1">
    <citation type="submission" date="2016-08" db="EMBL/GenBank/DDBJ databases">
        <authorList>
            <person name="Seilhamer J.J."/>
        </authorList>
    </citation>
    <scope>NUCLEOTIDE SEQUENCE [LARGE SCALE GENOMIC DNA]</scope>
</reference>
<evidence type="ECO:0000313" key="2">
    <source>
        <dbReference type="Proteomes" id="UP000224902"/>
    </source>
</evidence>
<organism evidence="1 2">
    <name type="scientific">Rhodococcus phage Weasels2</name>
    <dbReference type="NCBI Taxonomy" id="1897437"/>
    <lineage>
        <taxon>Viruses</taxon>
        <taxon>Duplodnaviria</taxon>
        <taxon>Heunggongvirae</taxon>
        <taxon>Uroviricota</taxon>
        <taxon>Caudoviricetes</taxon>
        <taxon>Weaselvirus</taxon>
        <taxon>Weaselvirus weasel</taxon>
    </lineage>
</organism>
<keyword evidence="2" id="KW-1185">Reference proteome</keyword>
<accession>A0A1I9SAA9</accession>
<proteinExistence type="predicted"/>
<dbReference type="EMBL" id="KX774321">
    <property type="protein sequence ID" value="AOZ63715.1"/>
    <property type="molecule type" value="Genomic_DNA"/>
</dbReference>
<protein>
    <submittedName>
        <fullName evidence="1">Uncharacterized protein</fullName>
    </submittedName>
</protein>
<name>A0A1I9SAA9_9CAUD</name>
<dbReference type="Proteomes" id="UP000224902">
    <property type="component" value="Segment"/>
</dbReference>
<evidence type="ECO:0000313" key="1">
    <source>
        <dbReference type="EMBL" id="AOZ63715.1"/>
    </source>
</evidence>
<sequence length="54" mass="6314">MSLMNKVRISTELAGFDWLIVVSALDAYMIEHEGQMDFLDLIEFVEHIESRIQE</sequence>